<keyword evidence="9" id="KW-1185">Reference proteome</keyword>
<dbReference type="HOGENOM" id="CLU_034311_4_0_11"/>
<dbReference type="GO" id="GO:0005737">
    <property type="term" value="C:cytoplasm"/>
    <property type="evidence" value="ECO:0007669"/>
    <property type="project" value="TreeGrafter"/>
</dbReference>
<dbReference type="AlphaFoldDB" id="L7V9P3"/>
<evidence type="ECO:0000259" key="7">
    <source>
        <dbReference type="Pfam" id="PF01266"/>
    </source>
</evidence>
<reference evidence="8 9" key="1">
    <citation type="journal article" date="2013" name="J. Bacteriol.">
        <title>Complete Genome Sequence of the Frog Pathogen Mycobacterium ulcerans Ecovar Liflandii.</title>
        <authorList>
            <person name="Tobias N.J."/>
            <person name="Doig K.D."/>
            <person name="Medema M.H."/>
            <person name="Chen H."/>
            <person name="Haring V."/>
            <person name="Moore R."/>
            <person name="Seemann T."/>
            <person name="Stinear T.P."/>
        </authorList>
    </citation>
    <scope>NUCLEOTIDE SEQUENCE [LARGE SCALE GENOMIC DNA]</scope>
    <source>
        <strain evidence="8 9">128FXT</strain>
    </source>
</reference>
<keyword evidence="3" id="KW-0285">Flavoprotein</keyword>
<proteinExistence type="inferred from homology"/>
<dbReference type="PATRIC" id="fig|459424.11.peg.3231"/>
<dbReference type="SUPFAM" id="SSF51971">
    <property type="entry name" value="Nucleotide-binding domain"/>
    <property type="match status" value="1"/>
</dbReference>
<dbReference type="KEGG" id="mli:MULP_03134"/>
<evidence type="ECO:0000313" key="8">
    <source>
        <dbReference type="EMBL" id="AGC62862.1"/>
    </source>
</evidence>
<dbReference type="PROSITE" id="PS00677">
    <property type="entry name" value="DAO"/>
    <property type="match status" value="1"/>
</dbReference>
<dbReference type="Proteomes" id="UP000011157">
    <property type="component" value="Chromosome"/>
</dbReference>
<keyword evidence="5 8" id="KW-0560">Oxidoreductase</keyword>
<name>L7V9P3_MYCL1</name>
<dbReference type="GO" id="GO:0019478">
    <property type="term" value="P:D-amino acid catabolic process"/>
    <property type="evidence" value="ECO:0007669"/>
    <property type="project" value="TreeGrafter"/>
</dbReference>
<feature type="domain" description="FAD dependent oxidoreductase" evidence="7">
    <location>
        <begin position="30"/>
        <end position="380"/>
    </location>
</feature>
<dbReference type="PANTHER" id="PTHR11530:SF25">
    <property type="entry name" value="FAD DEPENDENT OXIDOREDUCTASE DOMAIN-CONTAINING PROTEIN"/>
    <property type="match status" value="1"/>
</dbReference>
<comment type="cofactor">
    <cofactor evidence="1">
        <name>FAD</name>
        <dbReference type="ChEBI" id="CHEBI:57692"/>
    </cofactor>
</comment>
<dbReference type="Gene3D" id="3.40.50.720">
    <property type="entry name" value="NAD(P)-binding Rossmann-like Domain"/>
    <property type="match status" value="1"/>
</dbReference>
<dbReference type="Gene3D" id="3.30.9.10">
    <property type="entry name" value="D-Amino Acid Oxidase, subunit A, domain 2"/>
    <property type="match status" value="1"/>
</dbReference>
<dbReference type="EMBL" id="CP003899">
    <property type="protein sequence ID" value="AGC62862.1"/>
    <property type="molecule type" value="Genomic_DNA"/>
</dbReference>
<dbReference type="InterPro" id="IPR006181">
    <property type="entry name" value="D-amino_acid_oxidase_CS"/>
</dbReference>
<sequence length="391" mass="43020">MPPDKCRPHWVGALCQREAGVVMTPGDRPRVVVIGAGVSGWTTAMVLAKRGWQVVAADGFGIDAVSSASGAMWEWPPSRCGRYHDQAVLARCAGWAMRSYLRFAQLASDPGTGVGLRPAVYYFGRRIEDDPIEFAKMSEVKRFVPGFVHDPALIDRHGVNRDSGVIDAYSYLAPTIDTDWYLAWLAREAKNAGVCVDRRRIFGPLINQENRLLTEYRAELIINCAGLGARELAEDTTVVPHRGALLRVLQERTATSRVTAAHVVANDAATDQQNLISIAPRGSDQLVLGGLVEPDRYHTELNLADYPPLRMMFDRCVEFLPALRSAAPDVIHPVRVGLRPFRRDGVRLEAQRGTRIVHNYGHGGAGISLSWGCAQEVADLAYRIFARQGVA</sequence>
<dbReference type="InterPro" id="IPR023209">
    <property type="entry name" value="DAO"/>
</dbReference>
<comment type="catalytic activity">
    <reaction evidence="6">
        <text>a D-alpha-amino acid + O2 + H2O = a 2-oxocarboxylate + H2O2 + NH4(+)</text>
        <dbReference type="Rhea" id="RHEA:21816"/>
        <dbReference type="ChEBI" id="CHEBI:15377"/>
        <dbReference type="ChEBI" id="CHEBI:15379"/>
        <dbReference type="ChEBI" id="CHEBI:16240"/>
        <dbReference type="ChEBI" id="CHEBI:28938"/>
        <dbReference type="ChEBI" id="CHEBI:35179"/>
        <dbReference type="ChEBI" id="CHEBI:59871"/>
        <dbReference type="EC" id="1.4.3.3"/>
    </reaction>
    <physiologicalReaction direction="left-to-right" evidence="6">
        <dbReference type="Rhea" id="RHEA:21817"/>
    </physiologicalReaction>
</comment>
<dbReference type="GO" id="GO:0071949">
    <property type="term" value="F:FAD binding"/>
    <property type="evidence" value="ECO:0007669"/>
    <property type="project" value="InterPro"/>
</dbReference>
<keyword evidence="4" id="KW-0274">FAD</keyword>
<dbReference type="Pfam" id="PF01266">
    <property type="entry name" value="DAO"/>
    <property type="match status" value="1"/>
</dbReference>
<evidence type="ECO:0000256" key="5">
    <source>
        <dbReference type="ARBA" id="ARBA00023002"/>
    </source>
</evidence>
<evidence type="ECO:0000256" key="2">
    <source>
        <dbReference type="ARBA" id="ARBA00006730"/>
    </source>
</evidence>
<evidence type="ECO:0000256" key="6">
    <source>
        <dbReference type="ARBA" id="ARBA00049547"/>
    </source>
</evidence>
<comment type="similarity">
    <text evidence="2">Belongs to the DAMOX/DASOX family.</text>
</comment>
<accession>L7V9P3</accession>
<dbReference type="PANTHER" id="PTHR11530">
    <property type="entry name" value="D-AMINO ACID OXIDASE"/>
    <property type="match status" value="1"/>
</dbReference>
<gene>
    <name evidence="8" type="primary">aao_1</name>
    <name evidence="8" type="ordered locus">MULP_03134</name>
</gene>
<evidence type="ECO:0000313" key="9">
    <source>
        <dbReference type="Proteomes" id="UP000011157"/>
    </source>
</evidence>
<dbReference type="InterPro" id="IPR006076">
    <property type="entry name" value="FAD-dep_OxRdtase"/>
</dbReference>
<protein>
    <submittedName>
        <fullName evidence="8">D-amino acid oxidase Aao_1</fullName>
        <ecNumber evidence="8">1.4.3.3</ecNumber>
    </submittedName>
</protein>
<dbReference type="EC" id="1.4.3.3" evidence="8"/>
<evidence type="ECO:0000256" key="1">
    <source>
        <dbReference type="ARBA" id="ARBA00001974"/>
    </source>
</evidence>
<organism evidence="8 9">
    <name type="scientific">Mycobacterium liflandii (strain 128FXT)</name>
    <dbReference type="NCBI Taxonomy" id="459424"/>
    <lineage>
        <taxon>Bacteria</taxon>
        <taxon>Bacillati</taxon>
        <taxon>Actinomycetota</taxon>
        <taxon>Actinomycetes</taxon>
        <taxon>Mycobacteriales</taxon>
        <taxon>Mycobacteriaceae</taxon>
        <taxon>Mycobacterium</taxon>
        <taxon>Mycobacterium ulcerans group</taxon>
    </lineage>
</organism>
<dbReference type="SUPFAM" id="SSF54373">
    <property type="entry name" value="FAD-linked reductases, C-terminal domain"/>
    <property type="match status" value="1"/>
</dbReference>
<dbReference type="GO" id="GO:0003884">
    <property type="term" value="F:D-amino-acid oxidase activity"/>
    <property type="evidence" value="ECO:0007669"/>
    <property type="project" value="UniProtKB-EC"/>
</dbReference>
<dbReference type="PIRSF" id="PIRSF000189">
    <property type="entry name" value="D-aa_oxidase"/>
    <property type="match status" value="1"/>
</dbReference>
<evidence type="ECO:0000256" key="3">
    <source>
        <dbReference type="ARBA" id="ARBA00022630"/>
    </source>
</evidence>
<evidence type="ECO:0000256" key="4">
    <source>
        <dbReference type="ARBA" id="ARBA00022827"/>
    </source>
</evidence>